<dbReference type="InterPro" id="IPR026876">
    <property type="entry name" value="Fn3_assoc_repeat"/>
</dbReference>
<dbReference type="InterPro" id="IPR026444">
    <property type="entry name" value="Secre_tail"/>
</dbReference>
<dbReference type="Pfam" id="PF08757">
    <property type="entry name" value="CotH"/>
    <property type="match status" value="1"/>
</dbReference>
<feature type="chain" id="PRO_5045503894" evidence="2">
    <location>
        <begin position="22"/>
        <end position="1117"/>
    </location>
</feature>
<name>A0ABY4KI81_9FLAO</name>
<dbReference type="PROSITE" id="PS51841">
    <property type="entry name" value="LTD"/>
    <property type="match status" value="1"/>
</dbReference>
<feature type="domain" description="LTD" evidence="3">
    <location>
        <begin position="17"/>
        <end position="142"/>
    </location>
</feature>
<dbReference type="NCBIfam" id="TIGR04183">
    <property type="entry name" value="Por_Secre_tail"/>
    <property type="match status" value="1"/>
</dbReference>
<dbReference type="Pfam" id="PF00932">
    <property type="entry name" value="LTD"/>
    <property type="match status" value="1"/>
</dbReference>
<protein>
    <submittedName>
        <fullName evidence="4">CotH kinase family protein</fullName>
    </submittedName>
</protein>
<evidence type="ECO:0000259" key="3">
    <source>
        <dbReference type="PROSITE" id="PS51841"/>
    </source>
</evidence>
<gene>
    <name evidence="4" type="ORF">M0M57_06700</name>
</gene>
<evidence type="ECO:0000256" key="2">
    <source>
        <dbReference type="SAM" id="SignalP"/>
    </source>
</evidence>
<dbReference type="InterPro" id="IPR001322">
    <property type="entry name" value="Lamin_tail_dom"/>
</dbReference>
<reference evidence="4" key="1">
    <citation type="submission" date="2022-04" db="EMBL/GenBank/DDBJ databases">
        <title>Consumption of N2O by Flavobacterium azooxidireducens sp. nov. isolated from Decomposing Leaf Litter of Phragmites australis (Cav.).</title>
        <authorList>
            <person name="Behrendt U."/>
            <person name="Spanner T."/>
            <person name="Augustin J."/>
            <person name="Horn M.A."/>
            <person name="Kolb S."/>
            <person name="Ulrich A."/>
        </authorList>
    </citation>
    <scope>NUCLEOTIDE SEQUENCE</scope>
    <source>
        <strain evidence="4">IGB 4-14</strain>
    </source>
</reference>
<proteinExistence type="predicted"/>
<evidence type="ECO:0000313" key="4">
    <source>
        <dbReference type="EMBL" id="UPQ80523.1"/>
    </source>
</evidence>
<evidence type="ECO:0000313" key="5">
    <source>
        <dbReference type="Proteomes" id="UP000830583"/>
    </source>
</evidence>
<keyword evidence="4" id="KW-0808">Transferase</keyword>
<dbReference type="Pfam" id="PF18962">
    <property type="entry name" value="Por_Secre_tail"/>
    <property type="match status" value="1"/>
</dbReference>
<dbReference type="RefSeq" id="WP_248436417.1">
    <property type="nucleotide sequence ID" value="NZ_CP096205.1"/>
</dbReference>
<dbReference type="Gene3D" id="2.60.40.1260">
    <property type="entry name" value="Lamin Tail domain"/>
    <property type="match status" value="1"/>
</dbReference>
<dbReference type="Pfam" id="PF18998">
    <property type="entry name" value="Flg_new_2"/>
    <property type="match status" value="1"/>
</dbReference>
<sequence>MKLQKTIFFVCLLFLFFSVEAQNIVINEIITSNSTVNTDDDGSYEDWVELYNNGTESINLLGYGLSDNDNLFKWVFPNYSIQPGEHLLVWCSNKNRTNPDFPLHTNFAISAGGETISLTFPDGTIADQVPAIVIPQNFSYGRAPSGSSTFLIFQEPTPGTFNPSEGAADELSAPQFSINSGFYNDSFTLTISHPDPEVTILYSLDGSEPKAENLGGKSYLYKNQYEEFSGQETGELLEESFSTLNYNAPIEIVDRSELPNKIASISSTFHQNPFYIPDFPVFKGTVVRAKAIKEGTLSSETITKTYFISPEESNRYTIPVVSISLDEEHFFDYENGIYVAGKDFDDWRLENPTVDALWSNANYKRSGDETEKKAHFSFFENGNEIINQNIGVRIHGGFTRISPNKSLRLYARSEYGSSTFNHTFFENSSYSSFKRLILRNSGNDVSSTYFRDAFIQRTVNHLNFDTQAYQPTITFLNGEYWGILNMRERFDRHYFERVYNIADGDLDFLEYNGFLVQEGDYEHYAAMLGFIENNNLNHVANYNYVATQMDTENYTDHFIANIYARNTDWPHNNIEFWRKRTEQYEPDAPYGQDGRWRWVLKDTDFGFGGDGGSQSYEHNTLAFATSIDGDENTNPEWSTLILRKLLENTAFKNNFINRFADLLNTTYLPERVIGIINEMKSGIEAEIQEHRFRWSTIGSMEQWQSNIDVMIEFSNERPAHQRNHILEKFEIESTLGVQINVSDEDHGYIKINTIEILPTTPGVQENPYPWLGVYFKNIPITLKAIAKPGYVFSHWSGASVSPEAEITIFPKSNIQLTAHFIPSEEEEIAPIYFWVMDNSVPNDTALTEINSSFEMVEDGLLRFESCLEGYPFDSSHPNWRKASMERRNSPTDLNYIPEANNDLPFESANMRGLQIKQPFQHNGMENQLIFEFSSFGYKDILLGFAAKDENAADAILVDYSILENTPVWTTEGLATTSFGLFNEYQLYEVDFSSIEAVNNNPNLKIRLRFEGENMTQDNGDRVTFNNFSIKGVPETFDIADPIPALQFNIYPNPVSEELYIVHGYNEVDYKLFSVDGKLVQNGLLQGLKINVSNLQSGLYILQLEVDGKKEIKKIVKK</sequence>
<accession>A0ABY4KI81</accession>
<dbReference type="GO" id="GO:0016301">
    <property type="term" value="F:kinase activity"/>
    <property type="evidence" value="ECO:0007669"/>
    <property type="project" value="UniProtKB-KW"/>
</dbReference>
<keyword evidence="5" id="KW-1185">Reference proteome</keyword>
<dbReference type="EMBL" id="CP096205">
    <property type="protein sequence ID" value="UPQ80523.1"/>
    <property type="molecule type" value="Genomic_DNA"/>
</dbReference>
<evidence type="ECO:0000256" key="1">
    <source>
        <dbReference type="ARBA" id="ARBA00022729"/>
    </source>
</evidence>
<dbReference type="InterPro" id="IPR044060">
    <property type="entry name" value="Bacterial_rp_domain"/>
</dbReference>
<dbReference type="SUPFAM" id="SSF74853">
    <property type="entry name" value="Lamin A/C globular tail domain"/>
    <property type="match status" value="1"/>
</dbReference>
<organism evidence="4 5">
    <name type="scientific">Flavobacterium azooxidireducens</name>
    <dbReference type="NCBI Taxonomy" id="1871076"/>
    <lineage>
        <taxon>Bacteria</taxon>
        <taxon>Pseudomonadati</taxon>
        <taxon>Bacteroidota</taxon>
        <taxon>Flavobacteriia</taxon>
        <taxon>Flavobacteriales</taxon>
        <taxon>Flavobacteriaceae</taxon>
        <taxon>Flavobacterium</taxon>
    </lineage>
</organism>
<dbReference type="Pfam" id="PF13287">
    <property type="entry name" value="Fn3_assoc"/>
    <property type="match status" value="1"/>
</dbReference>
<keyword evidence="1 2" id="KW-0732">Signal</keyword>
<dbReference type="InterPro" id="IPR036415">
    <property type="entry name" value="Lamin_tail_dom_sf"/>
</dbReference>
<feature type="signal peptide" evidence="2">
    <location>
        <begin position="1"/>
        <end position="21"/>
    </location>
</feature>
<dbReference type="InterPro" id="IPR014867">
    <property type="entry name" value="Spore_coat_CotH_CotH2/3/7"/>
</dbReference>
<keyword evidence="4" id="KW-0418">Kinase</keyword>
<dbReference type="Proteomes" id="UP000830583">
    <property type="component" value="Chromosome"/>
</dbReference>